<evidence type="ECO:0000313" key="7">
    <source>
        <dbReference type="Proteomes" id="UP000676917"/>
    </source>
</evidence>
<feature type="active site" description="Proton acceptor" evidence="4">
    <location>
        <position position="218"/>
    </location>
</feature>
<dbReference type="AlphaFoldDB" id="A0A919XCQ5"/>
<comment type="pathway">
    <text evidence="4">Quinol/quinone metabolism; menaquinone biosynthesis.</text>
</comment>
<dbReference type="GO" id="GO:0000287">
    <property type="term" value="F:magnesium ion binding"/>
    <property type="evidence" value="ECO:0007669"/>
    <property type="project" value="UniProtKB-UniRule"/>
</dbReference>
<dbReference type="InterPro" id="IPR034681">
    <property type="entry name" value="MenF"/>
</dbReference>
<protein>
    <recommendedName>
        <fullName evidence="4">Isochorismate synthase MenF</fullName>
        <ecNumber evidence="4">5.4.4.2</ecNumber>
    </recommendedName>
    <alternativeName>
        <fullName evidence="4">Isochorismate mutase</fullName>
    </alternativeName>
</protein>
<feature type="active site" description="Proton donor" evidence="4">
    <location>
        <position position="267"/>
    </location>
</feature>
<keyword evidence="3 4" id="KW-0413">Isomerase</keyword>
<keyword evidence="7" id="KW-1185">Reference proteome</keyword>
<comment type="cofactor">
    <cofactor evidence="4">
        <name>Mg(2+)</name>
        <dbReference type="ChEBI" id="CHEBI:18420"/>
    </cofactor>
</comment>
<dbReference type="InterPro" id="IPR004561">
    <property type="entry name" value="IsoChor_synthase"/>
</dbReference>
<dbReference type="PANTHER" id="PTHR42839">
    <property type="entry name" value="ISOCHORISMATE SYNTHASE ENTC"/>
    <property type="match status" value="1"/>
</dbReference>
<keyword evidence="4" id="KW-0460">Magnesium</keyword>
<organism evidence="6 7">
    <name type="scientific">Ornithinibacillus bavariensis</name>
    <dbReference type="NCBI Taxonomy" id="545502"/>
    <lineage>
        <taxon>Bacteria</taxon>
        <taxon>Bacillati</taxon>
        <taxon>Bacillota</taxon>
        <taxon>Bacilli</taxon>
        <taxon>Bacillales</taxon>
        <taxon>Bacillaceae</taxon>
        <taxon>Ornithinibacillus</taxon>
    </lineage>
</organism>
<keyword evidence="4" id="KW-0474">Menaquinone biosynthesis</keyword>
<feature type="binding site" evidence="4">
    <location>
        <position position="446"/>
    </location>
    <ligand>
        <name>Mg(2+)</name>
        <dbReference type="ChEBI" id="CHEBI:18420"/>
    </ligand>
</feature>
<dbReference type="GO" id="GO:0009234">
    <property type="term" value="P:menaquinone biosynthetic process"/>
    <property type="evidence" value="ECO:0007669"/>
    <property type="project" value="UniProtKB-UniRule"/>
</dbReference>
<dbReference type="Pfam" id="PF00425">
    <property type="entry name" value="Chorismate_bind"/>
    <property type="match status" value="1"/>
</dbReference>
<evidence type="ECO:0000256" key="3">
    <source>
        <dbReference type="ARBA" id="ARBA00023235"/>
    </source>
</evidence>
<feature type="binding site" evidence="4">
    <location>
        <position position="311"/>
    </location>
    <ligand>
        <name>Mg(2+)</name>
        <dbReference type="ChEBI" id="CHEBI:18420"/>
    </ligand>
</feature>
<proteinExistence type="inferred from homology"/>
<dbReference type="EMBL" id="BORP01000008">
    <property type="protein sequence ID" value="GIO28605.1"/>
    <property type="molecule type" value="Genomic_DNA"/>
</dbReference>
<evidence type="ECO:0000259" key="5">
    <source>
        <dbReference type="Pfam" id="PF00425"/>
    </source>
</evidence>
<evidence type="ECO:0000256" key="2">
    <source>
        <dbReference type="ARBA" id="ARBA00005297"/>
    </source>
</evidence>
<evidence type="ECO:0000256" key="4">
    <source>
        <dbReference type="HAMAP-Rule" id="MF_01935"/>
    </source>
</evidence>
<accession>A0A919XCQ5</accession>
<dbReference type="InterPro" id="IPR005801">
    <property type="entry name" value="ADC_synthase"/>
</dbReference>
<dbReference type="HAMAP" id="MF_01935">
    <property type="entry name" value="MenF"/>
    <property type="match status" value="1"/>
</dbReference>
<comment type="catalytic activity">
    <reaction evidence="1 4">
        <text>chorismate = isochorismate</text>
        <dbReference type="Rhea" id="RHEA:18985"/>
        <dbReference type="ChEBI" id="CHEBI:29748"/>
        <dbReference type="ChEBI" id="CHEBI:29780"/>
        <dbReference type="EC" id="5.4.4.2"/>
    </reaction>
</comment>
<dbReference type="PANTHER" id="PTHR42839:SF1">
    <property type="entry name" value="ISOCHORISMATE SYNTHASE MENF"/>
    <property type="match status" value="1"/>
</dbReference>
<dbReference type="Proteomes" id="UP000676917">
    <property type="component" value="Unassembled WGS sequence"/>
</dbReference>
<comment type="caution">
    <text evidence="6">The sequence shown here is derived from an EMBL/GenBank/DDBJ whole genome shotgun (WGS) entry which is preliminary data.</text>
</comment>
<dbReference type="GO" id="GO:0008909">
    <property type="term" value="F:isochorismate synthase activity"/>
    <property type="evidence" value="ECO:0007669"/>
    <property type="project" value="UniProtKB-UniRule"/>
</dbReference>
<comment type="similarity">
    <text evidence="2 4">Belongs to the isochorismate synthase family.</text>
</comment>
<comment type="function">
    <text evidence="4">Catalyzes the conversion of chorismate to isochorismate.</text>
</comment>
<dbReference type="NCBIfam" id="TIGR00543">
    <property type="entry name" value="isochor_syn"/>
    <property type="match status" value="1"/>
</dbReference>
<dbReference type="GO" id="GO:0009697">
    <property type="term" value="P:salicylic acid biosynthetic process"/>
    <property type="evidence" value="ECO:0007669"/>
    <property type="project" value="TreeGrafter"/>
</dbReference>
<name>A0A919XCQ5_9BACI</name>
<dbReference type="SUPFAM" id="SSF56322">
    <property type="entry name" value="ADC synthase"/>
    <property type="match status" value="1"/>
</dbReference>
<comment type="pathway">
    <text evidence="4">Quinol/quinone metabolism; 1,4-dihydroxy-2-naphthoate biosynthesis; 1,4-dihydroxy-2-naphthoate from chorismate: step 1/7.</text>
</comment>
<dbReference type="Gene3D" id="3.60.120.10">
    <property type="entry name" value="Anthranilate synthase"/>
    <property type="match status" value="1"/>
</dbReference>
<dbReference type="InterPro" id="IPR015890">
    <property type="entry name" value="Chorismate_C"/>
</dbReference>
<dbReference type="RefSeq" id="WP_212922066.1">
    <property type="nucleotide sequence ID" value="NZ_BORP01000008.1"/>
</dbReference>
<feature type="domain" description="Chorismate-utilising enzyme C-terminal" evidence="5">
    <location>
        <begin position="197"/>
        <end position="450"/>
    </location>
</feature>
<evidence type="ECO:0000313" key="6">
    <source>
        <dbReference type="EMBL" id="GIO28605.1"/>
    </source>
</evidence>
<gene>
    <name evidence="4 6" type="primary">menF</name>
    <name evidence="6" type="ORF">J43TS3_32160</name>
</gene>
<keyword evidence="4" id="KW-0479">Metal-binding</keyword>
<reference evidence="6" key="1">
    <citation type="submission" date="2021-03" db="EMBL/GenBank/DDBJ databases">
        <title>Antimicrobial resistance genes in bacteria isolated from Japanese honey, and their potential for conferring macrolide and lincosamide resistance in the American foulbrood pathogen Paenibacillus larvae.</title>
        <authorList>
            <person name="Okamoto M."/>
            <person name="Kumagai M."/>
            <person name="Kanamori H."/>
            <person name="Takamatsu D."/>
        </authorList>
    </citation>
    <scope>NUCLEOTIDE SEQUENCE</scope>
    <source>
        <strain evidence="6">J43TS3</strain>
    </source>
</reference>
<sequence>MIEVKEETLESTLIRVIQGLHSSESRLVSFTKKIQPLNPLHFFEAGLTLHMNRSYWHSTIDDFVMVGIGSAVSIHEDSQAISSLEEKWESVLKEAVINNPYQIPGTGIAAIGGMAFDPHKPKTALWNKFTNNELRVPTFLLLVNQQGTFLTTTILVDGMDDPKLLIRQLADQEKALLSYQNIDHKKPVIVGREEVEPEQWKETVKHATEYIAKGQVEKIVLARELRLTFSEEVGLTDVIKQLIDTQPTSYIFAYEKGTDCFVGASPERLIKLEGNQLLSTCLAGTAPRGRNELEDDKIGYQLLHDEKNLQEHDFVVQMIKNSVEEFCQKMEIPKKPVLYRLRNLQHLYTPVRGIFKEGYSIFDVIEKLHPTPALGGEPRKEALSYIRESELLDRGWYGAPFGWIDSNQNGEFAVAIRSGLIQGNTASLFAGCGVVRSSDPEAEFEETRIKFLPMLTVLGG</sequence>
<dbReference type="EC" id="5.4.4.2" evidence="4"/>
<evidence type="ECO:0000256" key="1">
    <source>
        <dbReference type="ARBA" id="ARBA00000799"/>
    </source>
</evidence>